<reference evidence="2" key="1">
    <citation type="submission" date="2012-06" db="EMBL/GenBank/DDBJ databases">
        <title>Genome analysis of multiple Granulibacter bethesdensis isolates demonstrates substantial genome diversity.</title>
        <authorList>
            <person name="Greenberg D.E."/>
            <person name="Porcella S.F."/>
            <person name="Zarember K."/>
            <person name="Zelazny A.M."/>
            <person name="Bruno D."/>
            <person name="Martens C."/>
            <person name="Barbian K.D."/>
            <person name="Jaske E."/>
            <person name="Holland S.M."/>
        </authorList>
    </citation>
    <scope>NUCLEOTIDE SEQUENCE [LARGE SCALE GENOMIC DNA]</scope>
    <source>
        <strain evidence="2">CGDNIH3</strain>
    </source>
</reference>
<organism evidence="1 2">
    <name type="scientific">Granulibacter bethesdensis</name>
    <dbReference type="NCBI Taxonomy" id="364410"/>
    <lineage>
        <taxon>Bacteria</taxon>
        <taxon>Pseudomonadati</taxon>
        <taxon>Pseudomonadota</taxon>
        <taxon>Alphaproteobacteria</taxon>
        <taxon>Acetobacterales</taxon>
        <taxon>Acetobacteraceae</taxon>
        <taxon>Granulibacter</taxon>
    </lineage>
</organism>
<dbReference type="AlphaFoldDB" id="A0AAN0VFP0"/>
<gene>
    <name evidence="1" type="ORF">GbCGDNIH3_1127</name>
</gene>
<dbReference type="EMBL" id="CP003181">
    <property type="protein sequence ID" value="AHJ62954.1"/>
    <property type="molecule type" value="Genomic_DNA"/>
</dbReference>
<accession>A0AAN0VFP0</accession>
<name>A0AAN0VFP0_9PROT</name>
<protein>
    <submittedName>
        <fullName evidence="1">Uncharacterized protein</fullName>
    </submittedName>
</protein>
<proteinExistence type="predicted"/>
<evidence type="ECO:0000313" key="2">
    <source>
        <dbReference type="Proteomes" id="UP000019438"/>
    </source>
</evidence>
<evidence type="ECO:0000313" key="1">
    <source>
        <dbReference type="EMBL" id="AHJ62954.1"/>
    </source>
</evidence>
<dbReference type="KEGG" id="gbc:GbCGDNIH3_1127"/>
<sequence length="408" mass="46083">MLLCDSSGFHYVPATMSPSDSATLFPAAPPVSASSGLTVTGDIIALRLVDVAYEMDLKEAERLWLQRQSDERSRPARASLSTTSPKAVSFGNPPLTIDLGIRHLVVGLATHEVAVAVRLYDFGALAIEIRRPVTDMLWQDFVTLYDGIFTVLDNEETATVWRDILSTLRKTLLPCWKKPTDGSLQEDYQIAFVRHFNEPISIEALDTKIDIAALLSGETRPLSQQARRDLLRQRFSYYEDDLVILTWDRAFIIDARGDSDILDVLEVANAQLLEMRFYDELLDAELPRMYNMVEAARKRFDMYAPRRFATLARRFHTLVAEVTELTERVDNALQVTEDVYLARIYGAALDLFRVKAVSAAVDRKLDIVRDTYSALYEEAAGSRGQMLEVAVILLIMIEVFLALLRVEH</sequence>
<dbReference type="Proteomes" id="UP000019438">
    <property type="component" value="Chromosome"/>
</dbReference>